<evidence type="ECO:0000256" key="3">
    <source>
        <dbReference type="SAM" id="MobiDB-lite"/>
    </source>
</evidence>
<dbReference type="Pfam" id="PF01633">
    <property type="entry name" value="Choline_kinase"/>
    <property type="match status" value="1"/>
</dbReference>
<gene>
    <name evidence="5" type="ORF">PRK78_000091</name>
</gene>
<dbReference type="Gene3D" id="3.90.1200.10">
    <property type="match status" value="1"/>
</dbReference>
<dbReference type="GO" id="GO:0004305">
    <property type="term" value="F:ethanolamine kinase activity"/>
    <property type="evidence" value="ECO:0007669"/>
    <property type="project" value="TreeGrafter"/>
</dbReference>
<evidence type="ECO:0000313" key="5">
    <source>
        <dbReference type="EMBL" id="WEW54671.1"/>
    </source>
</evidence>
<protein>
    <submittedName>
        <fullName evidence="5">Phosphotransferase</fullName>
    </submittedName>
</protein>
<feature type="compositionally biased region" description="Low complexity" evidence="3">
    <location>
        <begin position="79"/>
        <end position="89"/>
    </location>
</feature>
<feature type="region of interest" description="Disordered" evidence="3">
    <location>
        <begin position="197"/>
        <end position="223"/>
    </location>
</feature>
<proteinExistence type="inferred from homology"/>
<feature type="region of interest" description="Disordered" evidence="3">
    <location>
        <begin position="77"/>
        <end position="118"/>
    </location>
</feature>
<dbReference type="PANTHER" id="PTHR22603:SF93">
    <property type="entry name" value="RE24176P"/>
    <property type="match status" value="1"/>
</dbReference>
<feature type="coiled-coil region" evidence="2">
    <location>
        <begin position="128"/>
        <end position="184"/>
    </location>
</feature>
<feature type="region of interest" description="Disordered" evidence="3">
    <location>
        <begin position="311"/>
        <end position="330"/>
    </location>
</feature>
<dbReference type="PANTHER" id="PTHR22603">
    <property type="entry name" value="CHOLINE/ETHANOALAMINE KINASE"/>
    <property type="match status" value="1"/>
</dbReference>
<dbReference type="InterPro" id="IPR007521">
    <property type="entry name" value="Choline_kin_N"/>
</dbReference>
<keyword evidence="2" id="KW-0175">Coiled coil</keyword>
<dbReference type="CDD" id="cd05157">
    <property type="entry name" value="ETNK_euk"/>
    <property type="match status" value="1"/>
</dbReference>
<keyword evidence="6" id="KW-1185">Reference proteome</keyword>
<dbReference type="GO" id="GO:0004103">
    <property type="term" value="F:choline kinase activity"/>
    <property type="evidence" value="ECO:0007669"/>
    <property type="project" value="TreeGrafter"/>
</dbReference>
<comment type="similarity">
    <text evidence="1">Belongs to the choline/ethanolamine kinase family.</text>
</comment>
<reference evidence="5" key="1">
    <citation type="submission" date="2023-03" db="EMBL/GenBank/DDBJ databases">
        <title>Emydomyces testavorans Genome Sequence.</title>
        <authorList>
            <person name="Hoyer L."/>
        </authorList>
    </citation>
    <scope>NUCLEOTIDE SEQUENCE</scope>
    <source>
        <strain evidence="5">16-2883</strain>
    </source>
</reference>
<evidence type="ECO:0000259" key="4">
    <source>
        <dbReference type="Pfam" id="PF04428"/>
    </source>
</evidence>
<sequence>MSVQQTTLPAENGGNAAHGRSGESALANSGAKVLPAPSSQIPPIVSTVVNSTFESRQVKQHRAGVGGKKVIARTLHQASSSPSLNSLRSQMAGSNLDAASPSAEDANSGARSTDDTRQGQHSLLLQVSDWLQNEKTKLATQREKARRECMPMEIPDSTKSGSPIDDMQLALDQLERILEQYSSSRENIRPRGAITPKQRSLVKGLRRGSYSDSDYTDTDQAPSAHVTLDNSKTLLYSGGEADSDIHILGADKPSAKDRENWLRFKAEILRLIHTLNIKGWRRVPLDAGGELEVVRLSGALTNAVYVVSPPKNVPNAQRSDSSLPSMPRKPPPKLLLRVYGPQVEHLIDRERELQILRRLGKKNIGPRVLGTFNNGRFEQYFNAKPLTSRELRIPETSKQIAKRMKELHDGIDLLPEERQGGPSLWKNWDKWVSRCEKVITWLDQEILSKHNALKAANEPWRSRGFVCCVPWATFRAAVDRYRKWLEEHFGGESEISKQLVFAHNDTQYGNLLRLQPSEESPLLLPANEHKQLVVIDFEYASANMRGVEFANHFTEWCYNYHDAERPWACRKNWYPNPEEQERFIRAYLKHPSRPAIQSANSSVSHSQSATQVPTPVARATYVTSPRMPPFLLDSFVPSLNLPLAESDSRDPIVEAEVQKLLRETRLWRIANSAQWVAWGIVQAHVPGMKKALSQEVNRLNTSAIEASIPGEATAPVEPRSTDSTPELDPELDQEQVKQEVEAEEVADEFDYLGYAQDRALFFWSDLLAFGFIKEEELPIDLIEHVKRRIINY</sequence>
<dbReference type="Proteomes" id="UP001219355">
    <property type="component" value="Chromosome 1"/>
</dbReference>
<dbReference type="GO" id="GO:0006646">
    <property type="term" value="P:phosphatidylethanolamine biosynthetic process"/>
    <property type="evidence" value="ECO:0007669"/>
    <property type="project" value="TreeGrafter"/>
</dbReference>
<dbReference type="Gene3D" id="3.30.200.20">
    <property type="entry name" value="Phosphorylase Kinase, domain 1"/>
    <property type="match status" value="1"/>
</dbReference>
<accession>A0AAF0IFI0</accession>
<organism evidence="5 6">
    <name type="scientific">Emydomyces testavorans</name>
    <dbReference type="NCBI Taxonomy" id="2070801"/>
    <lineage>
        <taxon>Eukaryota</taxon>
        <taxon>Fungi</taxon>
        <taxon>Dikarya</taxon>
        <taxon>Ascomycota</taxon>
        <taxon>Pezizomycotina</taxon>
        <taxon>Eurotiomycetes</taxon>
        <taxon>Eurotiomycetidae</taxon>
        <taxon>Onygenales</taxon>
        <taxon>Nannizziopsiaceae</taxon>
        <taxon>Emydomyces</taxon>
    </lineage>
</organism>
<evidence type="ECO:0000256" key="2">
    <source>
        <dbReference type="SAM" id="Coils"/>
    </source>
</evidence>
<dbReference type="EMBL" id="CP120627">
    <property type="protein sequence ID" value="WEW54671.1"/>
    <property type="molecule type" value="Genomic_DNA"/>
</dbReference>
<dbReference type="GO" id="GO:0005737">
    <property type="term" value="C:cytoplasm"/>
    <property type="evidence" value="ECO:0007669"/>
    <property type="project" value="TreeGrafter"/>
</dbReference>
<evidence type="ECO:0000313" key="6">
    <source>
        <dbReference type="Proteomes" id="UP001219355"/>
    </source>
</evidence>
<dbReference type="InterPro" id="IPR011009">
    <property type="entry name" value="Kinase-like_dom_sf"/>
</dbReference>
<feature type="region of interest" description="Disordered" evidence="3">
    <location>
        <begin position="1"/>
        <end position="43"/>
    </location>
</feature>
<dbReference type="Pfam" id="PF04428">
    <property type="entry name" value="Choline_kin_N"/>
    <property type="match status" value="1"/>
</dbReference>
<name>A0AAF0IFI0_9EURO</name>
<dbReference type="SUPFAM" id="SSF56112">
    <property type="entry name" value="Protein kinase-like (PK-like)"/>
    <property type="match status" value="1"/>
</dbReference>
<dbReference type="AlphaFoldDB" id="A0AAF0IFI0"/>
<feature type="region of interest" description="Disordered" evidence="3">
    <location>
        <begin position="709"/>
        <end position="731"/>
    </location>
</feature>
<evidence type="ECO:0000256" key="1">
    <source>
        <dbReference type="ARBA" id="ARBA00038211"/>
    </source>
</evidence>
<feature type="domain" description="Choline kinase N-terminal" evidence="4">
    <location>
        <begin position="220"/>
        <end position="288"/>
    </location>
</feature>